<evidence type="ECO:0000313" key="4">
    <source>
        <dbReference type="WBParaSite" id="SBAD_0000809501-mRNA-1"/>
    </source>
</evidence>
<proteinExistence type="predicted"/>
<keyword evidence="3" id="KW-1185">Reference proteome</keyword>
<dbReference type="Pfam" id="PF09495">
    <property type="entry name" value="DUF2462"/>
    <property type="match status" value="1"/>
</dbReference>
<dbReference type="WBParaSite" id="SBAD_0000809501-mRNA-1">
    <property type="protein sequence ID" value="SBAD_0000809501-mRNA-1"/>
    <property type="gene ID" value="SBAD_0000809501"/>
</dbReference>
<gene>
    <name evidence="2" type="ORF">SBAD_LOCUS7802</name>
</gene>
<dbReference type="OrthoDB" id="10034655at2759"/>
<dbReference type="Proteomes" id="UP000270296">
    <property type="component" value="Unassembled WGS sequence"/>
</dbReference>
<dbReference type="AlphaFoldDB" id="A0A183IW05"/>
<name>A0A183IW05_9BILA</name>
<accession>A0A183IW05</accession>
<reference evidence="2 3" key="2">
    <citation type="submission" date="2018-11" db="EMBL/GenBank/DDBJ databases">
        <authorList>
            <consortium name="Pathogen Informatics"/>
        </authorList>
    </citation>
    <scope>NUCLEOTIDE SEQUENCE [LARGE SCALE GENOMIC DNA]</scope>
</reference>
<feature type="region of interest" description="Disordered" evidence="1">
    <location>
        <begin position="1"/>
        <end position="47"/>
    </location>
</feature>
<feature type="compositionally biased region" description="Basic residues" evidence="1">
    <location>
        <begin position="16"/>
        <end position="41"/>
    </location>
</feature>
<evidence type="ECO:0000313" key="3">
    <source>
        <dbReference type="Proteomes" id="UP000270296"/>
    </source>
</evidence>
<evidence type="ECO:0000256" key="1">
    <source>
        <dbReference type="SAM" id="MobiDB-lite"/>
    </source>
</evidence>
<dbReference type="InterPro" id="IPR019034">
    <property type="entry name" value="UPF0390"/>
</dbReference>
<evidence type="ECO:0000313" key="2">
    <source>
        <dbReference type="EMBL" id="VDP14360.1"/>
    </source>
</evidence>
<sequence length="71" mass="8106">MAQHKMKQKVQLPKGVKVKGRSKIQKHGPKKGQKLHIKPKKLQNPAEAKYNRLVTKAINEKNKQLISSRAN</sequence>
<reference evidence="4" key="1">
    <citation type="submission" date="2016-06" db="UniProtKB">
        <authorList>
            <consortium name="WormBaseParasite"/>
        </authorList>
    </citation>
    <scope>IDENTIFICATION</scope>
</reference>
<organism evidence="4">
    <name type="scientific">Soboliphyme baturini</name>
    <dbReference type="NCBI Taxonomy" id="241478"/>
    <lineage>
        <taxon>Eukaryota</taxon>
        <taxon>Metazoa</taxon>
        <taxon>Ecdysozoa</taxon>
        <taxon>Nematoda</taxon>
        <taxon>Enoplea</taxon>
        <taxon>Dorylaimia</taxon>
        <taxon>Dioctophymatida</taxon>
        <taxon>Dioctophymatoidea</taxon>
        <taxon>Soboliphymatidae</taxon>
        <taxon>Soboliphyme</taxon>
    </lineage>
</organism>
<dbReference type="EMBL" id="UZAM01010960">
    <property type="protein sequence ID" value="VDP14360.1"/>
    <property type="molecule type" value="Genomic_DNA"/>
</dbReference>
<protein>
    <submittedName>
        <fullName evidence="4">Leydig cell tumor 10 kDa protein homolog</fullName>
    </submittedName>
</protein>